<evidence type="ECO:0000313" key="5">
    <source>
        <dbReference type="Proteomes" id="UP001065322"/>
    </source>
</evidence>
<dbReference type="Proteomes" id="UP001065322">
    <property type="component" value="Chromosome"/>
</dbReference>
<protein>
    <submittedName>
        <fullName evidence="4">TolC family protein</fullName>
    </submittedName>
</protein>
<dbReference type="PANTHER" id="PTHR30203">
    <property type="entry name" value="OUTER MEMBRANE CATION EFFLUX PROTEIN"/>
    <property type="match status" value="1"/>
</dbReference>
<sequence length="468" mass="52765">MMSFFTGRHPAAQAIMFALLCWPALSMQAAEPDLSLEQTRSYALQSDPALRSQRQLEQAYRQDSAASRYWPNPKIALNAQNLPTDSWSFEQEPMTQIQLGISQMLPRGDSLGLQAQKQSLMAGLSRENQALRARELRREVSLLWLEAARAQAAEQLTAGHLQHLQQQAAVLNRRYRNASGLNADSGPQQQDLLRVELETQRIRERLLNLQQQYQAARQRLNEWLPDNEAASALTLSDAPAFEPSEVLAGIMADDQALAALLMQHPLLAQAENRVASAAADIELARQENKAQWGIQASYGYRGDDAMGNDRADFVSVGVSVDLPLFNGERNERKVAASVRRREAEQTRQQLLLRQLLSAVRNEWAQYQLQRQRLEFYDQTLLPQISRQQQAVESSYGQDRNDFNDVIRALMERLNGDIERLNLLRELHKTAIRLEFYAPGFSELPPAAPAEPASAAQLSMKFGHGTEQE</sequence>
<dbReference type="InterPro" id="IPR010131">
    <property type="entry name" value="MdtP/NodT-like"/>
</dbReference>
<gene>
    <name evidence="4" type="ORF">HUF19_03540</name>
</gene>
<keyword evidence="5" id="KW-1185">Reference proteome</keyword>
<feature type="chain" id="PRO_5046919211" evidence="3">
    <location>
        <begin position="30"/>
        <end position="468"/>
    </location>
</feature>
<organism evidence="4 5">
    <name type="scientific">Thalassolituus hydrocarboniclasticus</name>
    <dbReference type="NCBI Taxonomy" id="2742796"/>
    <lineage>
        <taxon>Bacteria</taxon>
        <taxon>Pseudomonadati</taxon>
        <taxon>Pseudomonadota</taxon>
        <taxon>Gammaproteobacteria</taxon>
        <taxon>Oceanospirillales</taxon>
        <taxon>Oceanospirillaceae</taxon>
        <taxon>Thalassolituus</taxon>
    </lineage>
</organism>
<reference evidence="5" key="1">
    <citation type="submission" date="2020-06" db="EMBL/GenBank/DDBJ databases">
        <title>Thalassolituus marinus alknpb1M-1, a hydrocarbon-degrading bacterium isolated from the deep-sea overlying water using an in-situ strategy from the South China Sea basin.</title>
        <authorList>
            <person name="Dong C."/>
            <person name="Chen Y."/>
            <person name="Shao Z."/>
        </authorList>
    </citation>
    <scope>NUCLEOTIDE SEQUENCE [LARGE SCALE GENOMIC DNA]</scope>
    <source>
        <strain evidence="5">alknpb1M-1</strain>
    </source>
</reference>
<evidence type="ECO:0000256" key="1">
    <source>
        <dbReference type="ARBA" id="ARBA00007613"/>
    </source>
</evidence>
<comment type="similarity">
    <text evidence="1">Belongs to the outer membrane factor (OMF) (TC 1.B.17) family.</text>
</comment>
<name>A0ABY6A9F7_9GAMM</name>
<dbReference type="Gene3D" id="1.20.1600.10">
    <property type="entry name" value="Outer membrane efflux proteins (OEP)"/>
    <property type="match status" value="1"/>
</dbReference>
<dbReference type="SUPFAM" id="SSF56954">
    <property type="entry name" value="Outer membrane efflux proteins (OEP)"/>
    <property type="match status" value="1"/>
</dbReference>
<keyword evidence="3" id="KW-0732">Signal</keyword>
<evidence type="ECO:0000256" key="3">
    <source>
        <dbReference type="SAM" id="SignalP"/>
    </source>
</evidence>
<keyword evidence="2" id="KW-0175">Coiled coil</keyword>
<dbReference type="RefSeq" id="WP_260998526.1">
    <property type="nucleotide sequence ID" value="NZ_CP054475.1"/>
</dbReference>
<evidence type="ECO:0000313" key="4">
    <source>
        <dbReference type="EMBL" id="UXD86574.1"/>
    </source>
</evidence>
<feature type="signal peptide" evidence="3">
    <location>
        <begin position="1"/>
        <end position="29"/>
    </location>
</feature>
<accession>A0ABY6A9F7</accession>
<dbReference type="EMBL" id="CP054475">
    <property type="protein sequence ID" value="UXD86574.1"/>
    <property type="molecule type" value="Genomic_DNA"/>
</dbReference>
<dbReference type="InterPro" id="IPR003423">
    <property type="entry name" value="OMP_efflux"/>
</dbReference>
<proteinExistence type="inferred from homology"/>
<dbReference type="Pfam" id="PF02321">
    <property type="entry name" value="OEP"/>
    <property type="match status" value="1"/>
</dbReference>
<dbReference type="PANTHER" id="PTHR30203:SF24">
    <property type="entry name" value="BLR4935 PROTEIN"/>
    <property type="match status" value="1"/>
</dbReference>
<evidence type="ECO:0000256" key="2">
    <source>
        <dbReference type="SAM" id="Coils"/>
    </source>
</evidence>
<feature type="coiled-coil region" evidence="2">
    <location>
        <begin position="161"/>
        <end position="219"/>
    </location>
</feature>